<evidence type="ECO:0008006" key="3">
    <source>
        <dbReference type="Google" id="ProtNLM"/>
    </source>
</evidence>
<reference evidence="1 2" key="1">
    <citation type="submission" date="2024-03" db="EMBL/GenBank/DDBJ databases">
        <title>Human intestinal bacterial collection.</title>
        <authorList>
            <person name="Pauvert C."/>
            <person name="Hitch T.C.A."/>
            <person name="Clavel T."/>
        </authorList>
    </citation>
    <scope>NUCLEOTIDE SEQUENCE [LARGE SCALE GENOMIC DNA]</scope>
    <source>
        <strain evidence="1 2">CLA-JM-H44</strain>
    </source>
</reference>
<organism evidence="1 2">
    <name type="scientific">Solibaculum intestinale</name>
    <dbReference type="NCBI Taxonomy" id="3133165"/>
    <lineage>
        <taxon>Bacteria</taxon>
        <taxon>Bacillati</taxon>
        <taxon>Bacillota</taxon>
        <taxon>Clostridia</taxon>
        <taxon>Eubacteriales</taxon>
        <taxon>Oscillospiraceae</taxon>
        <taxon>Solibaculum</taxon>
    </lineage>
</organism>
<accession>A0ABV1E3G7</accession>
<evidence type="ECO:0000313" key="1">
    <source>
        <dbReference type="EMBL" id="MEQ2441847.1"/>
    </source>
</evidence>
<proteinExistence type="predicted"/>
<protein>
    <recommendedName>
        <fullName evidence="3">Maturase K</fullName>
    </recommendedName>
</protein>
<name>A0ABV1E3G7_9FIRM</name>
<sequence>KTLQQNLDLLYANATYPFYKNKMSKRSFFLSYKKKKKKRRFSSSEIVPLFSKTMDERTKNLSYFVCSSTKNMRTVWLHSILFLQVKSIESSKDDSTKKVVVFGRLLSSKHSLPKINLV</sequence>
<dbReference type="Proteomes" id="UP001489509">
    <property type="component" value="Unassembled WGS sequence"/>
</dbReference>
<dbReference type="RefSeq" id="WP_349221151.1">
    <property type="nucleotide sequence ID" value="NZ_JBBMFD010000066.1"/>
</dbReference>
<keyword evidence="2" id="KW-1185">Reference proteome</keyword>
<feature type="non-terminal residue" evidence="1">
    <location>
        <position position="1"/>
    </location>
</feature>
<evidence type="ECO:0000313" key="2">
    <source>
        <dbReference type="Proteomes" id="UP001489509"/>
    </source>
</evidence>
<dbReference type="EMBL" id="JBBMFD010000066">
    <property type="protein sequence ID" value="MEQ2441847.1"/>
    <property type="molecule type" value="Genomic_DNA"/>
</dbReference>
<gene>
    <name evidence="1" type="ORF">WMO26_13560</name>
</gene>
<comment type="caution">
    <text evidence="1">The sequence shown here is derived from an EMBL/GenBank/DDBJ whole genome shotgun (WGS) entry which is preliminary data.</text>
</comment>